<sequence length="389" mass="43377">MPSRISTDLCQVGGSQLSSQQGSVKPPSQVLEFISALADRYTYNPFRNAYIIFGFIWGIPIPFFSVGIDIFVAGRVFSLQSFLMAFSEHPIHHFFAIHPIIFAIVFGTMGTVRYRKDCKIDGLINELKGNVEQLARANEKLKELDKLKSDFVANITHELKTPLVAIRGYSEMLQEGRLGNINDKQKDGLGTIIRNVDRFQKMVEDLLQLAKIDSGKLVLNKARFDIRDVVSTALIPFQPQIVGKRLNVENAFPEGDTVVYADMDKILHVLTNLISNAVKFTMQEGTIGIDIKSNSDSRVTITVWDTGCGVTEEQQKHLFERFWQADNSATRKHSGSGLGLPIVKGILDAHNSTIRVLSVPNSGSKITFDLPLAEVNLSIDKILRGDVWK</sequence>
<gene>
    <name evidence="12" type="ORF">A2W05_11685</name>
</gene>
<evidence type="ECO:0000256" key="8">
    <source>
        <dbReference type="SAM" id="Coils"/>
    </source>
</evidence>
<dbReference type="FunFam" id="3.30.565.10:FF:000006">
    <property type="entry name" value="Sensor histidine kinase WalK"/>
    <property type="match status" value="1"/>
</dbReference>
<evidence type="ECO:0000256" key="5">
    <source>
        <dbReference type="ARBA" id="ARBA00022777"/>
    </source>
</evidence>
<evidence type="ECO:0000259" key="11">
    <source>
        <dbReference type="PROSITE" id="PS50109"/>
    </source>
</evidence>
<dbReference type="Gene3D" id="3.30.565.10">
    <property type="entry name" value="Histidine kinase-like ATPase, C-terminal domain"/>
    <property type="match status" value="1"/>
</dbReference>
<name>A0A1F7RV19_9BACT</name>
<evidence type="ECO:0000256" key="2">
    <source>
        <dbReference type="ARBA" id="ARBA00012438"/>
    </source>
</evidence>
<reference evidence="12 13" key="1">
    <citation type="journal article" date="2016" name="Nat. Commun.">
        <title>Thousands of microbial genomes shed light on interconnected biogeochemical processes in an aquifer system.</title>
        <authorList>
            <person name="Anantharaman K."/>
            <person name="Brown C.T."/>
            <person name="Hug L.A."/>
            <person name="Sharon I."/>
            <person name="Castelle C.J."/>
            <person name="Probst A.J."/>
            <person name="Thomas B.C."/>
            <person name="Singh A."/>
            <person name="Wilkins M.J."/>
            <person name="Karaoz U."/>
            <person name="Brodie E.L."/>
            <person name="Williams K.H."/>
            <person name="Hubbard S.S."/>
            <person name="Banfield J.F."/>
        </authorList>
    </citation>
    <scope>NUCLEOTIDE SEQUENCE [LARGE SCALE GENOMIC DNA]</scope>
</reference>
<dbReference type="PANTHER" id="PTHR43711:SF1">
    <property type="entry name" value="HISTIDINE KINASE 1"/>
    <property type="match status" value="1"/>
</dbReference>
<dbReference type="PANTHER" id="PTHR43711">
    <property type="entry name" value="TWO-COMPONENT HISTIDINE KINASE"/>
    <property type="match status" value="1"/>
</dbReference>
<feature type="coiled-coil region" evidence="8">
    <location>
        <begin position="120"/>
        <end position="154"/>
    </location>
</feature>
<keyword evidence="10" id="KW-0812">Transmembrane</keyword>
<dbReference type="Pfam" id="PF02518">
    <property type="entry name" value="HATPase_c"/>
    <property type="match status" value="1"/>
</dbReference>
<dbReference type="InterPro" id="IPR036097">
    <property type="entry name" value="HisK_dim/P_sf"/>
</dbReference>
<keyword evidence="5" id="KW-0418">Kinase</keyword>
<dbReference type="InterPro" id="IPR050736">
    <property type="entry name" value="Sensor_HK_Regulatory"/>
</dbReference>
<dbReference type="AlphaFoldDB" id="A0A1F7RV19"/>
<evidence type="ECO:0000256" key="1">
    <source>
        <dbReference type="ARBA" id="ARBA00000085"/>
    </source>
</evidence>
<dbReference type="InterPro" id="IPR003661">
    <property type="entry name" value="HisK_dim/P_dom"/>
</dbReference>
<dbReference type="InterPro" id="IPR004358">
    <property type="entry name" value="Sig_transdc_His_kin-like_C"/>
</dbReference>
<dbReference type="SMART" id="SM00387">
    <property type="entry name" value="HATPase_c"/>
    <property type="match status" value="1"/>
</dbReference>
<dbReference type="FunFam" id="1.10.287.130:FF:000001">
    <property type="entry name" value="Two-component sensor histidine kinase"/>
    <property type="match status" value="1"/>
</dbReference>
<dbReference type="SMART" id="SM00388">
    <property type="entry name" value="HisKA"/>
    <property type="match status" value="1"/>
</dbReference>
<feature type="transmembrane region" description="Helical" evidence="10">
    <location>
        <begin position="50"/>
        <end position="73"/>
    </location>
</feature>
<feature type="compositionally biased region" description="Low complexity" evidence="9">
    <location>
        <begin position="11"/>
        <end position="24"/>
    </location>
</feature>
<accession>A0A1F7RV19</accession>
<dbReference type="GO" id="GO:0000155">
    <property type="term" value="F:phosphorelay sensor kinase activity"/>
    <property type="evidence" value="ECO:0007669"/>
    <property type="project" value="InterPro"/>
</dbReference>
<dbReference type="EMBL" id="MGDE01000140">
    <property type="protein sequence ID" value="OGL45373.1"/>
    <property type="molecule type" value="Genomic_DNA"/>
</dbReference>
<dbReference type="SUPFAM" id="SSF55874">
    <property type="entry name" value="ATPase domain of HSP90 chaperone/DNA topoisomerase II/histidine kinase"/>
    <property type="match status" value="1"/>
</dbReference>
<dbReference type="EC" id="2.7.13.3" evidence="2"/>
<evidence type="ECO:0000256" key="3">
    <source>
        <dbReference type="ARBA" id="ARBA00022553"/>
    </source>
</evidence>
<comment type="caution">
    <text evidence="12">The sequence shown here is derived from an EMBL/GenBank/DDBJ whole genome shotgun (WGS) entry which is preliminary data.</text>
</comment>
<evidence type="ECO:0000313" key="13">
    <source>
        <dbReference type="Proteomes" id="UP000178797"/>
    </source>
</evidence>
<feature type="transmembrane region" description="Helical" evidence="10">
    <location>
        <begin position="93"/>
        <end position="112"/>
    </location>
</feature>
<dbReference type="Pfam" id="PF00512">
    <property type="entry name" value="HisKA"/>
    <property type="match status" value="1"/>
</dbReference>
<evidence type="ECO:0000313" key="12">
    <source>
        <dbReference type="EMBL" id="OGL45373.1"/>
    </source>
</evidence>
<comment type="catalytic activity">
    <reaction evidence="1">
        <text>ATP + protein L-histidine = ADP + protein N-phospho-L-histidine.</text>
        <dbReference type="EC" id="2.7.13.3"/>
    </reaction>
</comment>
<dbReference type="PROSITE" id="PS50109">
    <property type="entry name" value="HIS_KIN"/>
    <property type="match status" value="1"/>
</dbReference>
<evidence type="ECO:0000256" key="7">
    <source>
        <dbReference type="ARBA" id="ARBA00023136"/>
    </source>
</evidence>
<proteinExistence type="predicted"/>
<feature type="domain" description="Histidine kinase" evidence="11">
    <location>
        <begin position="154"/>
        <end position="374"/>
    </location>
</feature>
<evidence type="ECO:0000256" key="4">
    <source>
        <dbReference type="ARBA" id="ARBA00022679"/>
    </source>
</evidence>
<keyword evidence="4" id="KW-0808">Transferase</keyword>
<keyword evidence="3" id="KW-0597">Phosphoprotein</keyword>
<evidence type="ECO:0000256" key="10">
    <source>
        <dbReference type="SAM" id="Phobius"/>
    </source>
</evidence>
<keyword evidence="6" id="KW-0902">Two-component regulatory system</keyword>
<dbReference type="PRINTS" id="PR00344">
    <property type="entry name" value="BCTRLSENSOR"/>
</dbReference>
<dbReference type="InterPro" id="IPR036890">
    <property type="entry name" value="HATPase_C_sf"/>
</dbReference>
<dbReference type="InterPro" id="IPR003594">
    <property type="entry name" value="HATPase_dom"/>
</dbReference>
<dbReference type="CDD" id="cd00082">
    <property type="entry name" value="HisKA"/>
    <property type="match status" value="1"/>
</dbReference>
<dbReference type="SUPFAM" id="SSF47384">
    <property type="entry name" value="Homodimeric domain of signal transducing histidine kinase"/>
    <property type="match status" value="1"/>
</dbReference>
<keyword evidence="8" id="KW-0175">Coiled coil</keyword>
<dbReference type="InterPro" id="IPR005467">
    <property type="entry name" value="His_kinase_dom"/>
</dbReference>
<organism evidence="12 13">
    <name type="scientific">Candidatus Schekmanbacteria bacterium RBG_16_38_10</name>
    <dbReference type="NCBI Taxonomy" id="1817879"/>
    <lineage>
        <taxon>Bacteria</taxon>
        <taxon>Candidatus Schekmaniibacteriota</taxon>
    </lineage>
</organism>
<keyword evidence="7 10" id="KW-0472">Membrane</keyword>
<keyword evidence="10" id="KW-1133">Transmembrane helix</keyword>
<evidence type="ECO:0000256" key="6">
    <source>
        <dbReference type="ARBA" id="ARBA00023012"/>
    </source>
</evidence>
<protein>
    <recommendedName>
        <fullName evidence="2">histidine kinase</fullName>
        <ecNumber evidence="2">2.7.13.3</ecNumber>
    </recommendedName>
</protein>
<dbReference type="Proteomes" id="UP000178797">
    <property type="component" value="Unassembled WGS sequence"/>
</dbReference>
<evidence type="ECO:0000256" key="9">
    <source>
        <dbReference type="SAM" id="MobiDB-lite"/>
    </source>
</evidence>
<dbReference type="Gene3D" id="1.10.287.130">
    <property type="match status" value="1"/>
</dbReference>
<feature type="region of interest" description="Disordered" evidence="9">
    <location>
        <begin position="1"/>
        <end position="24"/>
    </location>
</feature>